<dbReference type="Proteomes" id="UP000728185">
    <property type="component" value="Unassembled WGS sequence"/>
</dbReference>
<proteinExistence type="predicted"/>
<dbReference type="PANTHER" id="PTHR45698">
    <property type="entry name" value="TRACE AMINE-ASSOCIATED RECEPTOR 19N-RELATED"/>
    <property type="match status" value="1"/>
</dbReference>
<reference evidence="4" key="1">
    <citation type="submission" date="2019-05" db="EMBL/GenBank/DDBJ databases">
        <title>Annotation for the trematode Fasciolopsis buski.</title>
        <authorList>
            <person name="Choi Y.-J."/>
        </authorList>
    </citation>
    <scope>NUCLEOTIDE SEQUENCE</scope>
    <source>
        <strain evidence="4">HT</strain>
        <tissue evidence="4">Whole worm</tissue>
    </source>
</reference>
<feature type="transmembrane region" description="Helical" evidence="2">
    <location>
        <begin position="313"/>
        <end position="334"/>
    </location>
</feature>
<keyword evidence="2" id="KW-0812">Transmembrane</keyword>
<feature type="transmembrane region" description="Helical" evidence="2">
    <location>
        <begin position="277"/>
        <end position="301"/>
    </location>
</feature>
<dbReference type="CDD" id="cd00637">
    <property type="entry name" value="7tm_classA_rhodopsin-like"/>
    <property type="match status" value="1"/>
</dbReference>
<organism evidence="4 5">
    <name type="scientific">Fasciolopsis buskii</name>
    <dbReference type="NCBI Taxonomy" id="27845"/>
    <lineage>
        <taxon>Eukaryota</taxon>
        <taxon>Metazoa</taxon>
        <taxon>Spiralia</taxon>
        <taxon>Lophotrochozoa</taxon>
        <taxon>Platyhelminthes</taxon>
        <taxon>Trematoda</taxon>
        <taxon>Digenea</taxon>
        <taxon>Plagiorchiida</taxon>
        <taxon>Echinostomata</taxon>
        <taxon>Echinostomatoidea</taxon>
        <taxon>Fasciolidae</taxon>
        <taxon>Fasciolopsis</taxon>
    </lineage>
</organism>
<evidence type="ECO:0000313" key="4">
    <source>
        <dbReference type="EMBL" id="KAA0197718.1"/>
    </source>
</evidence>
<keyword evidence="3" id="KW-0732">Signal</keyword>
<dbReference type="AlphaFoldDB" id="A0A8E0S4J0"/>
<feature type="signal peptide" evidence="3">
    <location>
        <begin position="1"/>
        <end position="27"/>
    </location>
</feature>
<keyword evidence="2" id="KW-1133">Transmembrane helix</keyword>
<evidence type="ECO:0000313" key="5">
    <source>
        <dbReference type="Proteomes" id="UP000728185"/>
    </source>
</evidence>
<evidence type="ECO:0000256" key="1">
    <source>
        <dbReference type="SAM" id="MobiDB-lite"/>
    </source>
</evidence>
<feature type="transmembrane region" description="Helical" evidence="2">
    <location>
        <begin position="208"/>
        <end position="233"/>
    </location>
</feature>
<accession>A0A8E0S4J0</accession>
<keyword evidence="2" id="KW-0472">Membrane</keyword>
<name>A0A8E0S4J0_9TREM</name>
<feature type="transmembrane region" description="Helical" evidence="2">
    <location>
        <begin position="165"/>
        <end position="188"/>
    </location>
</feature>
<feature type="transmembrane region" description="Helical" evidence="2">
    <location>
        <begin position="125"/>
        <end position="145"/>
    </location>
</feature>
<feature type="region of interest" description="Disordered" evidence="1">
    <location>
        <begin position="367"/>
        <end position="386"/>
    </location>
</feature>
<feature type="chain" id="PRO_5034687771" description="G-protein coupled receptors family 1 profile domain-containing protein" evidence="3">
    <location>
        <begin position="28"/>
        <end position="386"/>
    </location>
</feature>
<gene>
    <name evidence="4" type="ORF">FBUS_08086</name>
</gene>
<evidence type="ECO:0000256" key="2">
    <source>
        <dbReference type="SAM" id="Phobius"/>
    </source>
</evidence>
<feature type="transmembrane region" description="Helical" evidence="2">
    <location>
        <begin position="85"/>
        <end position="105"/>
    </location>
</feature>
<evidence type="ECO:0008006" key="6">
    <source>
        <dbReference type="Google" id="ProtNLM"/>
    </source>
</evidence>
<sequence>MLFGTCIHLGAVLSVFILLCLPQMIICSEVQKERSTNLTAVRHPSPKRQLLIFKTFFLSLGIVMNTFTGFALTQVTISSPFTRTLLYNECFYDASVCLSALFALAPFRPWTLCQTSFCAKFWCHIHSSGFIMVACRMLVICNVICLSFDKMLAVLFWRTYKRHAYVYIVIAYLFTFIYSVITSLINVFKVSVCDQECYVSLMIEKLELVSHFVVVLRYVIPATMVLIPHALVIRELKKMNVKFDQKQDKLAYGQDRNRSPEENEQFRLIRNAVSTGTYGFGILLTIVELIGFSLGILHLFSVVDFRFDTELQMHYTFVVACACCLIPCVQFASVKALRVWFLRHFGVVFKFCPQWCPAIHPRDPDETTFTNPSYDKSKSSSLSIYQ</sequence>
<dbReference type="Gene3D" id="1.20.1070.10">
    <property type="entry name" value="Rhodopsin 7-helix transmembrane proteins"/>
    <property type="match status" value="1"/>
</dbReference>
<keyword evidence="5" id="KW-1185">Reference proteome</keyword>
<dbReference type="EMBL" id="LUCM01002197">
    <property type="protein sequence ID" value="KAA0197718.1"/>
    <property type="molecule type" value="Genomic_DNA"/>
</dbReference>
<dbReference type="PANTHER" id="PTHR45698:SF1">
    <property type="entry name" value="TRACE AMINE-ASSOCIATED RECEPTOR 13C-LIKE"/>
    <property type="match status" value="1"/>
</dbReference>
<protein>
    <recommendedName>
        <fullName evidence="6">G-protein coupled receptors family 1 profile domain-containing protein</fullName>
    </recommendedName>
</protein>
<comment type="caution">
    <text evidence="4">The sequence shown here is derived from an EMBL/GenBank/DDBJ whole genome shotgun (WGS) entry which is preliminary data.</text>
</comment>
<feature type="transmembrane region" description="Helical" evidence="2">
    <location>
        <begin position="51"/>
        <end position="73"/>
    </location>
</feature>
<evidence type="ECO:0000256" key="3">
    <source>
        <dbReference type="SAM" id="SignalP"/>
    </source>
</evidence>
<dbReference type="OrthoDB" id="6251375at2759"/>